<dbReference type="KEGG" id="apak:AP3564_18060"/>
<evidence type="ECO:0000256" key="1">
    <source>
        <dbReference type="SAM" id="Phobius"/>
    </source>
</evidence>
<proteinExistence type="predicted"/>
<gene>
    <name evidence="2" type="ORF">AP3564_18060</name>
    <name evidence="3" type="ORF">AZI98_09795</name>
</gene>
<dbReference type="RefSeq" id="WP_063388097.1">
    <property type="nucleotide sequence ID" value="NZ_CP017703.1"/>
</dbReference>
<evidence type="ECO:0000313" key="4">
    <source>
        <dbReference type="Proteomes" id="UP000076476"/>
    </source>
</evidence>
<evidence type="ECO:0008006" key="6">
    <source>
        <dbReference type="Google" id="ProtNLM"/>
    </source>
</evidence>
<keyword evidence="1" id="KW-0472">Membrane</keyword>
<feature type="transmembrane region" description="Helical" evidence="1">
    <location>
        <begin position="13"/>
        <end position="35"/>
    </location>
</feature>
<evidence type="ECO:0000313" key="3">
    <source>
        <dbReference type="EMBL" id="KZN96338.1"/>
    </source>
</evidence>
<dbReference type="EMBL" id="CP017703">
    <property type="protein sequence ID" value="ASS91897.1"/>
    <property type="molecule type" value="Genomic_DNA"/>
</dbReference>
<sequence>MWKNYSGYTITEILIAFSIWCLLSLTLVPVSTALLKQQKEAAASVLAYQLLKEELERFVFEKKKTNGQVERQGMMFELVWGKEGQFAELCVLSDENAEQKVCGYIYEQ</sequence>
<dbReference type="AlphaFoldDB" id="A0A165XRR7"/>
<keyword evidence="1" id="KW-0812">Transmembrane</keyword>
<dbReference type="EMBL" id="LWBR01000024">
    <property type="protein sequence ID" value="KZN96338.1"/>
    <property type="molecule type" value="Genomic_DNA"/>
</dbReference>
<dbReference type="STRING" id="33936.AZI98_09795"/>
<keyword evidence="1" id="KW-1133">Transmembrane helix</keyword>
<protein>
    <recommendedName>
        <fullName evidence="6">Competence protein ComG</fullName>
    </recommendedName>
</protein>
<name>A0A165XRR7_9BACI</name>
<organism evidence="3 4">
    <name type="scientific">Aeribacillus pallidus</name>
    <dbReference type="NCBI Taxonomy" id="33936"/>
    <lineage>
        <taxon>Bacteria</taxon>
        <taxon>Bacillati</taxon>
        <taxon>Bacillota</taxon>
        <taxon>Bacilli</taxon>
        <taxon>Bacillales</taxon>
        <taxon>Bacillaceae</taxon>
        <taxon>Aeribacillus</taxon>
    </lineage>
</organism>
<dbReference type="Proteomes" id="UP000076476">
    <property type="component" value="Unassembled WGS sequence"/>
</dbReference>
<keyword evidence="4" id="KW-1185">Reference proteome</keyword>
<evidence type="ECO:0000313" key="5">
    <source>
        <dbReference type="Proteomes" id="UP000214606"/>
    </source>
</evidence>
<accession>A0A165XRR7</accession>
<dbReference type="Proteomes" id="UP000214606">
    <property type="component" value="Chromosome"/>
</dbReference>
<dbReference type="OrthoDB" id="2878220at2"/>
<accession>A0A164B0H2</accession>
<dbReference type="GeneID" id="301126821"/>
<reference evidence="3 4" key="1">
    <citation type="submission" date="2016-04" db="EMBL/GenBank/DDBJ databases">
        <title>Draft genome sequence of Aeribacillus pallidus 8m3 from petroleum reservoir.</title>
        <authorList>
            <person name="Poltaraus A.B."/>
            <person name="Nazina T.N."/>
            <person name="Tourova T.P."/>
            <person name="Malakho S.M."/>
            <person name="Korshunova A.V."/>
            <person name="Sokolova D.S."/>
        </authorList>
    </citation>
    <scope>NUCLEOTIDE SEQUENCE [LARGE SCALE GENOMIC DNA]</scope>
    <source>
        <strain evidence="3 4">8m3</strain>
    </source>
</reference>
<evidence type="ECO:0000313" key="2">
    <source>
        <dbReference type="EMBL" id="ASS91897.1"/>
    </source>
</evidence>
<reference evidence="2 5" key="2">
    <citation type="submission" date="2016-10" db="EMBL/GenBank/DDBJ databases">
        <title>The whole genome sequencing and assembly of Aeribacillus pallidus KCTC3564 strain.</title>
        <authorList>
            <person name="Lee Y.-J."/>
            <person name="Park M.-K."/>
            <person name="Yi H."/>
            <person name="Bahn Y.-S."/>
            <person name="Kim J.F."/>
            <person name="Lee D.-W."/>
        </authorList>
    </citation>
    <scope>NUCLEOTIDE SEQUENCE [LARGE SCALE GENOMIC DNA]</scope>
    <source>
        <strain evidence="2 5">KCTC3564</strain>
    </source>
</reference>